<reference evidence="3 4" key="1">
    <citation type="submission" date="2022-07" db="EMBL/GenBank/DDBJ databases">
        <title>A copper resistant bacterium isolated from sediment samples of deep sea hydrothermal areas.</title>
        <authorList>
            <person name="Zeng X."/>
        </authorList>
    </citation>
    <scope>NUCLEOTIDE SEQUENCE [LARGE SCALE GENOMIC DNA]</scope>
    <source>
        <strain evidence="4">CuT 6</strain>
    </source>
</reference>
<evidence type="ECO:0000313" key="3">
    <source>
        <dbReference type="EMBL" id="WZF87424.1"/>
    </source>
</evidence>
<organism evidence="3 4">
    <name type="scientific">Marinobacter metalliresistant</name>
    <dbReference type="NCBI Taxonomy" id="2961995"/>
    <lineage>
        <taxon>Bacteria</taxon>
        <taxon>Pseudomonadati</taxon>
        <taxon>Pseudomonadota</taxon>
        <taxon>Gammaproteobacteria</taxon>
        <taxon>Pseudomonadales</taxon>
        <taxon>Marinobacteraceae</taxon>
        <taxon>Marinobacter</taxon>
    </lineage>
</organism>
<dbReference type="EMBL" id="CP101118">
    <property type="protein sequence ID" value="WZF87424.1"/>
    <property type="molecule type" value="Genomic_DNA"/>
</dbReference>
<dbReference type="RefSeq" id="WP_117619026.1">
    <property type="nucleotide sequence ID" value="NZ_CP101118.1"/>
</dbReference>
<accession>A0ABZ2VY71</accession>
<keyword evidence="4" id="KW-1185">Reference proteome</keyword>
<feature type="signal peptide" evidence="2">
    <location>
        <begin position="1"/>
        <end position="27"/>
    </location>
</feature>
<sequence length="180" mass="19936">MTESIRRFRSLLFLVLLMPGLSLPAAAKPCDPEQAKWVPTRYYPAGTVVFHQGNWFESRELHEGQEPGTAFNWKRLDSVPDCGAKSDNAGGKSGARVDTDASMSETGNSERSTAQSRNPAQEPCEQPEPWLFSRSYTVGSLTRHGGKIWEAIRPTSGDLPGIAEPPHWKPVQNHCSMKDQ</sequence>
<proteinExistence type="predicted"/>
<feature type="compositionally biased region" description="Polar residues" evidence="1">
    <location>
        <begin position="101"/>
        <end position="119"/>
    </location>
</feature>
<evidence type="ECO:0000256" key="2">
    <source>
        <dbReference type="SAM" id="SignalP"/>
    </source>
</evidence>
<dbReference type="Proteomes" id="UP001475781">
    <property type="component" value="Chromosome"/>
</dbReference>
<gene>
    <name evidence="3" type="ORF">NLK58_13850</name>
</gene>
<dbReference type="Gene3D" id="2.10.10.20">
    <property type="entry name" value="Carbohydrate-binding module superfamily 5/12"/>
    <property type="match status" value="1"/>
</dbReference>
<dbReference type="InterPro" id="IPR036573">
    <property type="entry name" value="CBM_sf_5/12"/>
</dbReference>
<evidence type="ECO:0000256" key="1">
    <source>
        <dbReference type="SAM" id="MobiDB-lite"/>
    </source>
</evidence>
<feature type="chain" id="PRO_5046960824" evidence="2">
    <location>
        <begin position="28"/>
        <end position="180"/>
    </location>
</feature>
<keyword evidence="2" id="KW-0732">Signal</keyword>
<protein>
    <submittedName>
        <fullName evidence="3">Carbohydrate-binding protein</fullName>
    </submittedName>
</protein>
<dbReference type="SUPFAM" id="SSF51055">
    <property type="entry name" value="Carbohydrate binding domain"/>
    <property type="match status" value="1"/>
</dbReference>
<feature type="region of interest" description="Disordered" evidence="1">
    <location>
        <begin position="82"/>
        <end position="129"/>
    </location>
</feature>
<evidence type="ECO:0000313" key="4">
    <source>
        <dbReference type="Proteomes" id="UP001475781"/>
    </source>
</evidence>
<name>A0ABZ2VY71_9GAMM</name>
<feature type="region of interest" description="Disordered" evidence="1">
    <location>
        <begin position="155"/>
        <end position="180"/>
    </location>
</feature>